<dbReference type="EMBL" id="CP003243">
    <property type="protein sequence ID" value="AFC99721.1"/>
    <property type="molecule type" value="Genomic_DNA"/>
</dbReference>
<reference evidence="1 2" key="1">
    <citation type="journal article" date="2012" name="J. Bacteriol.">
        <title>Complete genome sequence of a thermophilic methanogen, Methanocella conradii HZ254, isolated from Chinese rice field soil.</title>
        <authorList>
            <person name="Lu Z."/>
            <person name="Lu Y."/>
        </authorList>
    </citation>
    <scope>NUCLEOTIDE SEQUENCE [LARGE SCALE GENOMIC DNA]</scope>
    <source>
        <strain evidence="2">DSM 24694 / JCM 17849 / CGMCC 1.5162 / HZ254</strain>
    </source>
</reference>
<evidence type="ECO:0000313" key="2">
    <source>
        <dbReference type="Proteomes" id="UP000005233"/>
    </source>
</evidence>
<accession>H8I5Q4</accession>
<dbReference type="OrthoDB" id="146424at2157"/>
<dbReference type="GeneID" id="11971087"/>
<proteinExistence type="predicted"/>
<gene>
    <name evidence="1" type="ordered locus">Mtc_0965</name>
</gene>
<name>H8I5Q4_METCZ</name>
<dbReference type="RefSeq" id="WP_014405559.1">
    <property type="nucleotide sequence ID" value="NC_017034.1"/>
</dbReference>
<dbReference type="eggNOG" id="arCOG03390">
    <property type="taxonomic scope" value="Archaea"/>
</dbReference>
<protein>
    <submittedName>
        <fullName evidence="1">Uncharacterized protein</fullName>
    </submittedName>
</protein>
<keyword evidence="2" id="KW-1185">Reference proteome</keyword>
<dbReference type="AlphaFoldDB" id="H8I5Q4"/>
<organism evidence="1 2">
    <name type="scientific">Methanocella conradii (strain DSM 24694 / JCM 17849 / CGMCC 1.5162 / HZ254)</name>
    <dbReference type="NCBI Taxonomy" id="1041930"/>
    <lineage>
        <taxon>Archaea</taxon>
        <taxon>Methanobacteriati</taxon>
        <taxon>Methanobacteriota</taxon>
        <taxon>Stenosarchaea group</taxon>
        <taxon>Methanomicrobia</taxon>
        <taxon>Methanocellales</taxon>
        <taxon>Methanocellaceae</taxon>
        <taxon>Methanocella</taxon>
    </lineage>
</organism>
<sequence length="107" mass="12802">MSRELSEYDWQIFRKLCPELPEGSRYRSILPPLSRFYSKSKEDFVQRVERLTDEELDYLVGLVENGEECLSCIVPEYKEAFVEMVERRSPKRAEKFRKLIDFLETPS</sequence>
<dbReference type="Proteomes" id="UP000005233">
    <property type="component" value="Chromosome"/>
</dbReference>
<dbReference type="KEGG" id="mez:Mtc_0965"/>
<evidence type="ECO:0000313" key="1">
    <source>
        <dbReference type="EMBL" id="AFC99721.1"/>
    </source>
</evidence>
<dbReference type="HOGENOM" id="CLU_169412_0_0_2"/>